<evidence type="ECO:0000313" key="8">
    <source>
        <dbReference type="EMBL" id="GHP06420.1"/>
    </source>
</evidence>
<dbReference type="OrthoDB" id="1928087at2759"/>
<dbReference type="InterPro" id="IPR003511">
    <property type="entry name" value="HORMA_dom"/>
</dbReference>
<feature type="region of interest" description="Disordered" evidence="6">
    <location>
        <begin position="418"/>
        <end position="456"/>
    </location>
</feature>
<dbReference type="GO" id="GO:0005634">
    <property type="term" value="C:nucleus"/>
    <property type="evidence" value="ECO:0007669"/>
    <property type="project" value="UniProtKB-SubCell"/>
</dbReference>
<dbReference type="Pfam" id="PF02301">
    <property type="entry name" value="HORMA"/>
    <property type="match status" value="1"/>
</dbReference>
<evidence type="ECO:0000256" key="3">
    <source>
        <dbReference type="ARBA" id="ARBA00022454"/>
    </source>
</evidence>
<dbReference type="EMBL" id="BNJQ01000013">
    <property type="protein sequence ID" value="GHP06420.1"/>
    <property type="molecule type" value="Genomic_DNA"/>
</dbReference>
<name>A0A830HKR8_9CHLO</name>
<feature type="compositionally biased region" description="Low complexity" evidence="6">
    <location>
        <begin position="438"/>
        <end position="450"/>
    </location>
</feature>
<dbReference type="GO" id="GO:0005694">
    <property type="term" value="C:chromosome"/>
    <property type="evidence" value="ECO:0007669"/>
    <property type="project" value="UniProtKB-SubCell"/>
</dbReference>
<reference evidence="8" key="1">
    <citation type="submission" date="2020-10" db="EMBL/GenBank/DDBJ databases">
        <title>Unveiling of a novel bifunctional photoreceptor, Dualchrome1, isolated from a cosmopolitan green alga.</title>
        <authorList>
            <person name="Suzuki S."/>
            <person name="Kawachi M."/>
        </authorList>
    </citation>
    <scope>NUCLEOTIDE SEQUENCE</scope>
    <source>
        <strain evidence="8">NIES 2893</strain>
    </source>
</reference>
<evidence type="ECO:0000256" key="2">
    <source>
        <dbReference type="ARBA" id="ARBA00004286"/>
    </source>
</evidence>
<evidence type="ECO:0000256" key="4">
    <source>
        <dbReference type="ARBA" id="ARBA00023242"/>
    </source>
</evidence>
<evidence type="ECO:0000259" key="7">
    <source>
        <dbReference type="PROSITE" id="PS50815"/>
    </source>
</evidence>
<feature type="compositionally biased region" description="Polar residues" evidence="6">
    <location>
        <begin position="333"/>
        <end position="350"/>
    </location>
</feature>
<comment type="subcellular location">
    <subcellularLocation>
        <location evidence="2">Chromosome</location>
    </subcellularLocation>
    <subcellularLocation>
        <location evidence="1">Nucleus</location>
    </subcellularLocation>
</comment>
<sequence>MWPASSFFEFFFSLSKPQTNSWSPRSIRIMACTAQQVKTASAQAQSVDAAVAIRSLVRAAISTVAHTRGLLPPSEFDDFGSNHTTAHRNNNNNNNNTSDAKQTQARASIVPRLIPQSPKGKRLDEWVEHGIWDALQRKYLRRIAFQILDASSGELLEEYVFSVLMQQASIVLDGGGRGGGGGGGAKDKQQHNQGRNAVTNVAPTKEMVKKQASHLIRVLCQLVATLEPLPTKEDGITVDFNLQLGYSNETPDDYEPPFFRHVHVRDLPLFPVEPLDARVGKMSTGDMHVGCKLRSILADVIIEQRRQQQQQQQQQLTTAHAFPLAALPGGARNDTSSPKATTGQRINMASTAHAAMRGLTRTESEASEGDTEDQFRGQHHVAHAAPRQESCEGKRRTSMELDGATHTWLNIAPAMADESQASDVGGAYTRRKRRKVTSASQSSFDASSFAGYLTHA</sequence>
<comment type="caution">
    <text evidence="8">The sequence shown here is derived from an EMBL/GenBank/DDBJ whole genome shotgun (WGS) entry which is preliminary data.</text>
</comment>
<feature type="compositionally biased region" description="Gly residues" evidence="6">
    <location>
        <begin position="175"/>
        <end position="184"/>
    </location>
</feature>
<dbReference type="SUPFAM" id="SSF56019">
    <property type="entry name" value="The spindle assembly checkpoint protein mad2"/>
    <property type="match status" value="1"/>
</dbReference>
<dbReference type="InterPro" id="IPR051294">
    <property type="entry name" value="HORMA_MeioticProgression"/>
</dbReference>
<feature type="region of interest" description="Disordered" evidence="6">
    <location>
        <begin position="79"/>
        <end position="104"/>
    </location>
</feature>
<evidence type="ECO:0000256" key="1">
    <source>
        <dbReference type="ARBA" id="ARBA00004123"/>
    </source>
</evidence>
<feature type="domain" description="HORMA" evidence="7">
    <location>
        <begin position="47"/>
        <end position="293"/>
    </location>
</feature>
<evidence type="ECO:0000313" key="9">
    <source>
        <dbReference type="Proteomes" id="UP000660262"/>
    </source>
</evidence>
<dbReference type="PANTHER" id="PTHR48225:SF7">
    <property type="entry name" value="MEIOSIS-SPECIFIC PROTEIN HOP1"/>
    <property type="match status" value="1"/>
</dbReference>
<proteinExistence type="predicted"/>
<evidence type="ECO:0000256" key="6">
    <source>
        <dbReference type="SAM" id="MobiDB-lite"/>
    </source>
</evidence>
<keyword evidence="5" id="KW-0469">Meiosis</keyword>
<dbReference type="PANTHER" id="PTHR48225">
    <property type="entry name" value="HORMA DOMAIN-CONTAINING PROTEIN 1"/>
    <property type="match status" value="1"/>
</dbReference>
<accession>A0A830HKR8</accession>
<dbReference type="Proteomes" id="UP000660262">
    <property type="component" value="Unassembled WGS sequence"/>
</dbReference>
<feature type="region of interest" description="Disordered" evidence="6">
    <location>
        <begin position="175"/>
        <end position="197"/>
    </location>
</feature>
<dbReference type="PROSITE" id="PS50815">
    <property type="entry name" value="HORMA"/>
    <property type="match status" value="1"/>
</dbReference>
<dbReference type="AlphaFoldDB" id="A0A830HKR8"/>
<feature type="compositionally biased region" description="Basic and acidic residues" evidence="6">
    <location>
        <begin position="389"/>
        <end position="399"/>
    </location>
</feature>
<gene>
    <name evidence="8" type="ORF">PPROV_000516400</name>
</gene>
<dbReference type="Gene3D" id="3.30.900.10">
    <property type="entry name" value="HORMA domain"/>
    <property type="match status" value="1"/>
</dbReference>
<protein>
    <recommendedName>
        <fullName evidence="7">HORMA domain-containing protein</fullName>
    </recommendedName>
</protein>
<evidence type="ECO:0000256" key="5">
    <source>
        <dbReference type="ARBA" id="ARBA00023254"/>
    </source>
</evidence>
<organism evidence="8 9">
    <name type="scientific">Pycnococcus provasolii</name>
    <dbReference type="NCBI Taxonomy" id="41880"/>
    <lineage>
        <taxon>Eukaryota</taxon>
        <taxon>Viridiplantae</taxon>
        <taxon>Chlorophyta</taxon>
        <taxon>Pseudoscourfieldiophyceae</taxon>
        <taxon>Pseudoscourfieldiales</taxon>
        <taxon>Pycnococcaceae</taxon>
        <taxon>Pycnococcus</taxon>
    </lineage>
</organism>
<dbReference type="GO" id="GO:0051321">
    <property type="term" value="P:meiotic cell cycle"/>
    <property type="evidence" value="ECO:0007669"/>
    <property type="project" value="UniProtKB-KW"/>
</dbReference>
<dbReference type="InterPro" id="IPR036570">
    <property type="entry name" value="HORMA_dom_sf"/>
</dbReference>
<keyword evidence="4" id="KW-0539">Nucleus</keyword>
<feature type="region of interest" description="Disordered" evidence="6">
    <location>
        <begin position="326"/>
        <end position="399"/>
    </location>
</feature>
<keyword evidence="3" id="KW-0158">Chromosome</keyword>
<keyword evidence="9" id="KW-1185">Reference proteome</keyword>